<keyword evidence="2" id="KW-0812">Transmembrane</keyword>
<keyword evidence="7" id="KW-0472">Membrane</keyword>
<evidence type="ECO:0000256" key="3">
    <source>
        <dbReference type="ARBA" id="ARBA00022723"/>
    </source>
</evidence>
<dbReference type="Gene3D" id="1.20.1110.10">
    <property type="entry name" value="Calcium-transporting ATPase, transmembrane domain"/>
    <property type="match status" value="2"/>
</dbReference>
<dbReference type="PRINTS" id="PR00120">
    <property type="entry name" value="HATPASE"/>
</dbReference>
<dbReference type="SUPFAM" id="SSF56784">
    <property type="entry name" value="HAD-like"/>
    <property type="match status" value="1"/>
</dbReference>
<dbReference type="SFLD" id="SFLDF00027">
    <property type="entry name" value="p-type_atpase"/>
    <property type="match status" value="1"/>
</dbReference>
<dbReference type="Proteomes" id="UP000011731">
    <property type="component" value="Unassembled WGS sequence"/>
</dbReference>
<dbReference type="Pfam" id="PF00122">
    <property type="entry name" value="E1-E2_ATPase"/>
    <property type="match status" value="1"/>
</dbReference>
<name>M2ZV15_9NOCA</name>
<proteinExistence type="predicted"/>
<feature type="region of interest" description="Disordered" evidence="9">
    <location>
        <begin position="260"/>
        <end position="281"/>
    </location>
</feature>
<keyword evidence="4" id="KW-0460">Magnesium</keyword>
<dbReference type="NCBIfam" id="TIGR01494">
    <property type="entry name" value="ATPase_P-type"/>
    <property type="match status" value="2"/>
</dbReference>
<feature type="domain" description="P-type ATPase A" evidence="10">
    <location>
        <begin position="727"/>
        <end position="829"/>
    </location>
</feature>
<accession>M2ZV15</accession>
<evidence type="ECO:0000256" key="2">
    <source>
        <dbReference type="ARBA" id="ARBA00022692"/>
    </source>
</evidence>
<dbReference type="InterPro" id="IPR044492">
    <property type="entry name" value="P_typ_ATPase_HD_dom"/>
</dbReference>
<dbReference type="GO" id="GO:0005388">
    <property type="term" value="F:P-type calcium transporter activity"/>
    <property type="evidence" value="ECO:0007669"/>
    <property type="project" value="TreeGrafter"/>
</dbReference>
<dbReference type="PANTHER" id="PTHR24093:SF513">
    <property type="entry name" value="CATION-TRANSPORTING ATPASE I-RELATED"/>
    <property type="match status" value="1"/>
</dbReference>
<dbReference type="Gene3D" id="3.40.1110.10">
    <property type="entry name" value="Calcium-transporting ATPase, cytoplasmic domain N"/>
    <property type="match status" value="1"/>
</dbReference>
<evidence type="ECO:0000256" key="4">
    <source>
        <dbReference type="ARBA" id="ARBA00022842"/>
    </source>
</evidence>
<evidence type="ECO:0000259" key="11">
    <source>
        <dbReference type="Pfam" id="PF00689"/>
    </source>
</evidence>
<gene>
    <name evidence="12" type="ORF">G352_13590</name>
</gene>
<dbReference type="SFLD" id="SFLDG00002">
    <property type="entry name" value="C1.7:_P-type_atpase_like"/>
    <property type="match status" value="1"/>
</dbReference>
<dbReference type="SFLD" id="SFLDS00003">
    <property type="entry name" value="Haloacid_Dehalogenase"/>
    <property type="match status" value="1"/>
</dbReference>
<dbReference type="GO" id="GO:0005524">
    <property type="term" value="F:ATP binding"/>
    <property type="evidence" value="ECO:0007669"/>
    <property type="project" value="InterPro"/>
</dbReference>
<dbReference type="SUPFAM" id="SSF81665">
    <property type="entry name" value="Calcium ATPase, transmembrane domain M"/>
    <property type="match status" value="1"/>
</dbReference>
<dbReference type="InterPro" id="IPR023299">
    <property type="entry name" value="ATPase_P-typ_cyto_dom_N"/>
</dbReference>
<feature type="domain" description="Cation-transporting P-type ATPase C-terminal" evidence="11">
    <location>
        <begin position="1273"/>
        <end position="1420"/>
    </location>
</feature>
<evidence type="ECO:0000256" key="5">
    <source>
        <dbReference type="ARBA" id="ARBA00022967"/>
    </source>
</evidence>
<dbReference type="Pfam" id="PF00689">
    <property type="entry name" value="Cation_ATPase_C"/>
    <property type="match status" value="1"/>
</dbReference>
<keyword evidence="6" id="KW-1133">Transmembrane helix</keyword>
<dbReference type="InterPro" id="IPR059000">
    <property type="entry name" value="ATPase_P-type_domA"/>
</dbReference>
<evidence type="ECO:0000256" key="1">
    <source>
        <dbReference type="ARBA" id="ARBA00004651"/>
    </source>
</evidence>
<dbReference type="PATRIC" id="fig|1278076.4.peg.2814"/>
<comment type="catalytic activity">
    <reaction evidence="8">
        <text>ATP + H2O = ADP + phosphate + H(+)</text>
        <dbReference type="Rhea" id="RHEA:13065"/>
        <dbReference type="ChEBI" id="CHEBI:15377"/>
        <dbReference type="ChEBI" id="CHEBI:15378"/>
        <dbReference type="ChEBI" id="CHEBI:30616"/>
        <dbReference type="ChEBI" id="CHEBI:43474"/>
        <dbReference type="ChEBI" id="CHEBI:456216"/>
    </reaction>
</comment>
<dbReference type="InterPro" id="IPR008250">
    <property type="entry name" value="ATPase_P-typ_transduc_dom_A_sf"/>
</dbReference>
<dbReference type="EMBL" id="AOEX01000039">
    <property type="protein sequence ID" value="EME64194.1"/>
    <property type="molecule type" value="Genomic_DNA"/>
</dbReference>
<evidence type="ECO:0000256" key="8">
    <source>
        <dbReference type="ARBA" id="ARBA00049360"/>
    </source>
</evidence>
<protein>
    <submittedName>
        <fullName evidence="12">Metal cation transporting ATPase</fullName>
    </submittedName>
</protein>
<evidence type="ECO:0000256" key="9">
    <source>
        <dbReference type="SAM" id="MobiDB-lite"/>
    </source>
</evidence>
<dbReference type="InterPro" id="IPR006068">
    <property type="entry name" value="ATPase_P-typ_cation-transptr_C"/>
</dbReference>
<dbReference type="PANTHER" id="PTHR24093">
    <property type="entry name" value="CATION TRANSPORTING ATPASE"/>
    <property type="match status" value="1"/>
</dbReference>
<dbReference type="InterPro" id="IPR023298">
    <property type="entry name" value="ATPase_P-typ_TM_dom_sf"/>
</dbReference>
<keyword evidence="3" id="KW-0479">Metal-binding</keyword>
<evidence type="ECO:0000259" key="10">
    <source>
        <dbReference type="Pfam" id="PF00122"/>
    </source>
</evidence>
<dbReference type="InterPro" id="IPR001757">
    <property type="entry name" value="P_typ_ATPase"/>
</dbReference>
<organism evidence="12 13">
    <name type="scientific">Rhodococcus ruber BKS 20-38</name>
    <dbReference type="NCBI Taxonomy" id="1278076"/>
    <lineage>
        <taxon>Bacteria</taxon>
        <taxon>Bacillati</taxon>
        <taxon>Actinomycetota</taxon>
        <taxon>Actinomycetes</taxon>
        <taxon>Mycobacteriales</taxon>
        <taxon>Nocardiaceae</taxon>
        <taxon>Rhodococcus</taxon>
    </lineage>
</organism>
<dbReference type="SUPFAM" id="SSF81653">
    <property type="entry name" value="Calcium ATPase, transduction domain A"/>
    <property type="match status" value="1"/>
</dbReference>
<reference evidence="12 13" key="1">
    <citation type="journal article" date="2013" name="Genome Announc.">
        <title>Draft Genome Sequence of Rhodococcus ruber Strain BKS 20-38.</title>
        <authorList>
            <person name="Bala M."/>
            <person name="Kumar S."/>
            <person name="Raghava G.P."/>
            <person name="Mayilraj S."/>
        </authorList>
    </citation>
    <scope>NUCLEOTIDE SEQUENCE [LARGE SCALE GENOMIC DNA]</scope>
    <source>
        <strain evidence="12 13">BKS 20-38</strain>
    </source>
</reference>
<sequence>MNAAIVGAATAAGVGSVLLRTPAAAVTAPSGTVARSVAEVVRASSPGGTPRRRGGTSQRIWIEVRGLNGPDGDRIAEQIRQALLAVPGVEQVQVHRPWSRAVIFAGAVGPDPQALRRIVDVVERDCAVDRSGHGRDLPGDDVVLARRLMTAAAAGSGLAAALAGRYLRLPRVPGAFAAPVVAADYQPRIRSAVETALGPEAADLLFSLASTAVYTATLAPPTLAVEAALRLMMAAEAHAGRRAWQTAEPMLARHLDAARSVPRATRPTRPRPGPIERHGDRAGLAGAGAAAALGALTRNPAAAAVAMLVAAPKATRAARESFAAALGSGLAECRVLVLRPDVLRRLDRVDALVVDPRALYTARVSVTRVLGVPDRDRTRAWDAARAAVESGVLGVGWHPVAAVPGLDIETDEQARVLVGYVHDRFAAAVLAAARSAGTQVVSVEDDGLRSLRTGFDRLDPAGASVDKALCAAVERLQADGCTVAVLSADAPQTVAVADVAVGVLAGDIPPPWEADVLVPDLTGAWRLLSALPAARTASRRGVELSLNASALGALLMLPGVPGSGPESVTAGAAVALWTGRSLARGVLAEPLPQPRSGHDWHALSPAAVRLLLPPPDADRPEQQPRGPWRTAAARPVRLAWRIGGRPARSVRGFAGAVRTELADPLTPVLATCAAASAVLGSPLDAILVGSVLLVNAGISATQRLRAEKVLRELLEVQDPPARRLAGVAGNRRYVATSAAALERGDLIEVRPGEVVPADGRLILAAGVEVDESSLTGESLPVVKQTDPTPGAPLAERTCMLYAGTTVLTGTAVALVTSVGAATETRRATAMAPGKVREVGLQSQLGALTRRALPVSFGGGVLVTALGLLRGTGVRAAVTSGVAVTVAAVPEGLPLVATLAQMAAARRLTSSAALVRTPRSVEALGRVQVVCFDKTGTLSENRLRVVSVEPAAGFTREQVLAYAARTGHSANGGPPDHATDIAVVEAADGAPDQDGDRIAYLPFRSGRAYAAAVAGRHLAVKGAPEVMLGAFTGRNTDLAQRVEAMAAAGLRVLAVGGRELSDEQVRAAVDDPDTLAALSTRQLAPVGLIGLADTPRADAAGLLPALLEQGIGVRLITGDHPVTAIAIARELGLDVTDAQVLAGAEWEAMSSAEQQRAVGERLVFARMSPEHKVQIVQTLEKTGQVCAMVGDGANDAAAIRAASVGIGVASRGSDPARGAADVVLLDGRVGALLDALAEGRQLWQRVHAAVAVLLGGNAGEVAFALIGSLLTGHSPLNARQLLLVNMLTDALPAAALAVSTPRGNGTLTDAAPADQSALLRTVAVRGTTTAAGATTAWLMARVTGTHQRASTVALIALVGTQLGQTLLDSRSPLVVTTVLGSLVTMAVLVSTPGVSGFLGCVPVGPVGWTQGLGTAAVATALAGLAPETAARIPVIGAVVRTLTEPGNLDRVHRRLAPITPLQLR</sequence>
<dbReference type="InterPro" id="IPR036412">
    <property type="entry name" value="HAD-like_sf"/>
</dbReference>
<comment type="subcellular location">
    <subcellularLocation>
        <location evidence="1">Cell membrane</location>
        <topology evidence="1">Multi-pass membrane protein</topology>
    </subcellularLocation>
</comment>
<dbReference type="GO" id="GO:0046872">
    <property type="term" value="F:metal ion binding"/>
    <property type="evidence" value="ECO:0007669"/>
    <property type="project" value="UniProtKB-KW"/>
</dbReference>
<evidence type="ECO:0000313" key="12">
    <source>
        <dbReference type="EMBL" id="EME64194.1"/>
    </source>
</evidence>
<dbReference type="PRINTS" id="PR00119">
    <property type="entry name" value="CATATPASE"/>
</dbReference>
<dbReference type="GO" id="GO:0016887">
    <property type="term" value="F:ATP hydrolysis activity"/>
    <property type="evidence" value="ECO:0007669"/>
    <property type="project" value="InterPro"/>
</dbReference>
<keyword evidence="5" id="KW-1278">Translocase</keyword>
<dbReference type="Gene3D" id="3.40.50.1000">
    <property type="entry name" value="HAD superfamily/HAD-like"/>
    <property type="match status" value="2"/>
</dbReference>
<dbReference type="GO" id="GO:0005886">
    <property type="term" value="C:plasma membrane"/>
    <property type="evidence" value="ECO:0007669"/>
    <property type="project" value="UniProtKB-SubCell"/>
</dbReference>
<dbReference type="RefSeq" id="WP_003936807.1">
    <property type="nucleotide sequence ID" value="NZ_AOEX01000039.1"/>
</dbReference>
<evidence type="ECO:0000313" key="13">
    <source>
        <dbReference type="Proteomes" id="UP000011731"/>
    </source>
</evidence>
<keyword evidence="13" id="KW-1185">Reference proteome</keyword>
<dbReference type="Pfam" id="PF00702">
    <property type="entry name" value="Hydrolase"/>
    <property type="match status" value="1"/>
</dbReference>
<evidence type="ECO:0000256" key="7">
    <source>
        <dbReference type="ARBA" id="ARBA00023136"/>
    </source>
</evidence>
<evidence type="ECO:0000256" key="6">
    <source>
        <dbReference type="ARBA" id="ARBA00022989"/>
    </source>
</evidence>
<dbReference type="Gene3D" id="2.70.150.10">
    <property type="entry name" value="Calcium-transporting ATPase, cytoplasmic transduction domain A"/>
    <property type="match status" value="1"/>
</dbReference>
<comment type="caution">
    <text evidence="12">The sequence shown here is derived from an EMBL/GenBank/DDBJ whole genome shotgun (WGS) entry which is preliminary data.</text>
</comment>
<dbReference type="InterPro" id="IPR023214">
    <property type="entry name" value="HAD_sf"/>
</dbReference>